<dbReference type="RefSeq" id="WP_238272792.1">
    <property type="nucleotide sequence ID" value="NZ_BPQG01000065.1"/>
</dbReference>
<organism evidence="2 3">
    <name type="scientific">Methylobacterium cerastii</name>
    <dbReference type="NCBI Taxonomy" id="932741"/>
    <lineage>
        <taxon>Bacteria</taxon>
        <taxon>Pseudomonadati</taxon>
        <taxon>Pseudomonadota</taxon>
        <taxon>Alphaproteobacteria</taxon>
        <taxon>Hyphomicrobiales</taxon>
        <taxon>Methylobacteriaceae</taxon>
        <taxon>Methylobacterium</taxon>
    </lineage>
</organism>
<name>A0ABQ4QMS7_9HYPH</name>
<feature type="region of interest" description="Disordered" evidence="1">
    <location>
        <begin position="1"/>
        <end position="60"/>
    </location>
</feature>
<keyword evidence="3" id="KW-1185">Reference proteome</keyword>
<reference evidence="2 3" key="1">
    <citation type="journal article" date="2021" name="Front. Microbiol.">
        <title>Comprehensive Comparative Genomics and Phenotyping of Methylobacterium Species.</title>
        <authorList>
            <person name="Alessa O."/>
            <person name="Ogura Y."/>
            <person name="Fujitani Y."/>
            <person name="Takami H."/>
            <person name="Hayashi T."/>
            <person name="Sahin N."/>
            <person name="Tani A."/>
        </authorList>
    </citation>
    <scope>NUCLEOTIDE SEQUENCE [LARGE SCALE GENOMIC DNA]</scope>
    <source>
        <strain evidence="2 3">DSM 23679</strain>
    </source>
</reference>
<feature type="compositionally biased region" description="Basic and acidic residues" evidence="1">
    <location>
        <begin position="50"/>
        <end position="60"/>
    </location>
</feature>
<dbReference type="EMBL" id="BPQG01000065">
    <property type="protein sequence ID" value="GJD46039.1"/>
    <property type="molecule type" value="Genomic_DNA"/>
</dbReference>
<accession>A0ABQ4QMS7</accession>
<dbReference type="Proteomes" id="UP001055117">
    <property type="component" value="Unassembled WGS sequence"/>
</dbReference>
<comment type="caution">
    <text evidence="2">The sequence shown here is derived from an EMBL/GenBank/DDBJ whole genome shotgun (WGS) entry which is preliminary data.</text>
</comment>
<sequence length="60" mass="6407">MNHADTPMPGEDPGALIEDPARLDEVVPASEEDIEADSQPQPTVPVEDDPAVKDTEVQPT</sequence>
<evidence type="ECO:0000313" key="2">
    <source>
        <dbReference type="EMBL" id="GJD46039.1"/>
    </source>
</evidence>
<gene>
    <name evidence="2" type="ORF">AFCDBAGC_3919</name>
</gene>
<evidence type="ECO:0000313" key="3">
    <source>
        <dbReference type="Proteomes" id="UP001055117"/>
    </source>
</evidence>
<proteinExistence type="predicted"/>
<evidence type="ECO:0000256" key="1">
    <source>
        <dbReference type="SAM" id="MobiDB-lite"/>
    </source>
</evidence>
<protein>
    <submittedName>
        <fullName evidence="2">Uncharacterized protein</fullName>
    </submittedName>
</protein>